<gene>
    <name evidence="2" type="ORF">BCR41DRAFT_354641</name>
</gene>
<dbReference type="RefSeq" id="XP_021880780.1">
    <property type="nucleotide sequence ID" value="XM_022024348.1"/>
</dbReference>
<sequence length="468" mass="52822">MGDSSLRSSSTFRYYSLQAAIAHIYATSRRYISSLLFSSSSFGPGYAPRPGDSEISIPWISKTLIADGTIPRTARILSVECKGLDGNRGLVGAMNRVLVSYIPDSSKSTEAAPKELHLILKRSRDGYKDRLGNILSGQTREAIFYSSDLAKELVPKTLLPKIYYAYGSQWLGEYVILMEDVKQRHGSPGPVDVNFVFGNQIWGIPPTIDRSSLPSAPAMLEHMFLTAAETHAQHWNDRRLLELTWLKTAGWYHGLNRIQWEWSVQAGAQAWEMGKAKATKGDFPVKYSEKFVKILDEAFERASWDKLQQRLQDKSVPFTLAHGDFHAANMILDRSVPSSSSITLYDWSEVGVWEPTTDLGQTVISDMAIPIFQEHARPALKKYWERLVQLGVVKPTEYTFETCWRSFLRGGIEKWLWMFGILSSYPGLPAPGVQYFHDQLLAFIEMAEKEGVTFEITTVLWFAPPSKS</sequence>
<keyword evidence="3" id="KW-1185">Reference proteome</keyword>
<dbReference type="PANTHER" id="PTHR23020">
    <property type="entry name" value="UNCHARACTERIZED NUCLEAR HORMONE RECEPTOR-RELATED"/>
    <property type="match status" value="1"/>
</dbReference>
<comment type="caution">
    <text evidence="2">The sequence shown here is derived from an EMBL/GenBank/DDBJ whole genome shotgun (WGS) entry which is preliminary data.</text>
</comment>
<accession>A0A1Y2GL19</accession>
<dbReference type="SUPFAM" id="SSF56112">
    <property type="entry name" value="Protein kinase-like (PK-like)"/>
    <property type="match status" value="1"/>
</dbReference>
<evidence type="ECO:0000259" key="1">
    <source>
        <dbReference type="Pfam" id="PF01636"/>
    </source>
</evidence>
<proteinExistence type="predicted"/>
<dbReference type="InterPro" id="IPR052961">
    <property type="entry name" value="Oxido-Kinase-like_Enzymes"/>
</dbReference>
<reference evidence="2 3" key="1">
    <citation type="submission" date="2016-07" db="EMBL/GenBank/DDBJ databases">
        <title>Pervasive Adenine N6-methylation of Active Genes in Fungi.</title>
        <authorList>
            <consortium name="DOE Joint Genome Institute"/>
            <person name="Mondo S.J."/>
            <person name="Dannebaum R.O."/>
            <person name="Kuo R.C."/>
            <person name="Labutti K."/>
            <person name="Haridas S."/>
            <person name="Kuo A."/>
            <person name="Salamov A."/>
            <person name="Ahrendt S.R."/>
            <person name="Lipzen A."/>
            <person name="Sullivan W."/>
            <person name="Andreopoulos W.B."/>
            <person name="Clum A."/>
            <person name="Lindquist E."/>
            <person name="Daum C."/>
            <person name="Ramamoorthy G.K."/>
            <person name="Gryganskyi A."/>
            <person name="Culley D."/>
            <person name="Magnuson J.K."/>
            <person name="James T.Y."/>
            <person name="O'Malley M.A."/>
            <person name="Stajich J.E."/>
            <person name="Spatafora J.W."/>
            <person name="Visel A."/>
            <person name="Grigoriev I.V."/>
        </authorList>
    </citation>
    <scope>NUCLEOTIDE SEQUENCE [LARGE SCALE GENOMIC DNA]</scope>
    <source>
        <strain evidence="2 3">NRRL 3116</strain>
    </source>
</reference>
<dbReference type="Proteomes" id="UP000193648">
    <property type="component" value="Unassembled WGS sequence"/>
</dbReference>
<dbReference type="InterPro" id="IPR002575">
    <property type="entry name" value="Aminoglycoside_PTrfase"/>
</dbReference>
<evidence type="ECO:0000313" key="2">
    <source>
        <dbReference type="EMBL" id="ORZ14302.1"/>
    </source>
</evidence>
<dbReference type="Pfam" id="PF01636">
    <property type="entry name" value="APH"/>
    <property type="match status" value="1"/>
</dbReference>
<dbReference type="AlphaFoldDB" id="A0A1Y2GL19"/>
<organism evidence="2 3">
    <name type="scientific">Lobosporangium transversale</name>
    <dbReference type="NCBI Taxonomy" id="64571"/>
    <lineage>
        <taxon>Eukaryota</taxon>
        <taxon>Fungi</taxon>
        <taxon>Fungi incertae sedis</taxon>
        <taxon>Mucoromycota</taxon>
        <taxon>Mortierellomycotina</taxon>
        <taxon>Mortierellomycetes</taxon>
        <taxon>Mortierellales</taxon>
        <taxon>Mortierellaceae</taxon>
        <taxon>Lobosporangium</taxon>
    </lineage>
</organism>
<evidence type="ECO:0000313" key="3">
    <source>
        <dbReference type="Proteomes" id="UP000193648"/>
    </source>
</evidence>
<dbReference type="PANTHER" id="PTHR23020:SF41">
    <property type="entry name" value="AMINOGLYCOSIDE PHOSPHOTRANSFERASE DOMAIN-CONTAINING PROTEIN"/>
    <property type="match status" value="1"/>
</dbReference>
<dbReference type="EMBL" id="MCFF01000021">
    <property type="protein sequence ID" value="ORZ14302.1"/>
    <property type="molecule type" value="Genomic_DNA"/>
</dbReference>
<dbReference type="InterPro" id="IPR011009">
    <property type="entry name" value="Kinase-like_dom_sf"/>
</dbReference>
<feature type="domain" description="Aminoglycoside phosphotransferase" evidence="1">
    <location>
        <begin position="295"/>
        <end position="384"/>
    </location>
</feature>
<dbReference type="GeneID" id="33566192"/>
<name>A0A1Y2GL19_9FUNG</name>
<protein>
    <recommendedName>
        <fullName evidence="1">Aminoglycoside phosphotransferase domain-containing protein</fullName>
    </recommendedName>
</protein>
<dbReference type="InParanoid" id="A0A1Y2GL19"/>
<dbReference type="Gene3D" id="3.90.1200.10">
    <property type="match status" value="1"/>
</dbReference>
<dbReference type="STRING" id="64571.A0A1Y2GL19"/>
<dbReference type="OrthoDB" id="191037at2759"/>